<name>A0ACD0NLL2_9BASI</name>
<proteinExistence type="predicted"/>
<gene>
    <name evidence="1" type="ORF">IE53DRAFT_11310</name>
</gene>
<reference evidence="1 2" key="1">
    <citation type="journal article" date="2018" name="Mol. Biol. Evol.">
        <title>Broad Genomic Sampling Reveals a Smut Pathogenic Ancestry of the Fungal Clade Ustilaginomycotina.</title>
        <authorList>
            <person name="Kijpornyongpan T."/>
            <person name="Mondo S.J."/>
            <person name="Barry K."/>
            <person name="Sandor L."/>
            <person name="Lee J."/>
            <person name="Lipzen A."/>
            <person name="Pangilinan J."/>
            <person name="LaButti K."/>
            <person name="Hainaut M."/>
            <person name="Henrissat B."/>
            <person name="Grigoriev I.V."/>
            <person name="Spatafora J.W."/>
            <person name="Aime M.C."/>
        </authorList>
    </citation>
    <scope>NUCLEOTIDE SEQUENCE [LARGE SCALE GENOMIC DNA]</scope>
    <source>
        <strain evidence="1 2">SA 807</strain>
    </source>
</reference>
<accession>A0ACD0NLL2</accession>
<evidence type="ECO:0000313" key="1">
    <source>
        <dbReference type="EMBL" id="PWN46728.1"/>
    </source>
</evidence>
<dbReference type="EMBL" id="KZ820750">
    <property type="protein sequence ID" value="PWN46728.1"/>
    <property type="molecule type" value="Genomic_DNA"/>
</dbReference>
<dbReference type="Proteomes" id="UP000245626">
    <property type="component" value="Unassembled WGS sequence"/>
</dbReference>
<sequence>MSGTTPATPDTKFKSLEASSSESPSLFDRTLSPALLLTDQQADNSLRHLHRLHDTPVSSQFGGRPLKQSNSSRPSWGPTPDSRATKSKLRLLADLPGPSDASSSTNLAHPNPTTSRSLGGVTNKGKPRFSLFAKPAFASQSKPLDQDDQDPLNARQDARSGGAAQDAEDDSLRFGHDLLTNRLADTSGLDEAENLMDDGDDTFLRHAILGHSGPTKGQLPETPTSDAAPESREQMQRQLAELRKMNDMFEAYESMLRGSANQIETFAQRIEETDALLDVYIDLLRQSEQTQQLLQDGDWKGATEDASAHALSLALAEREAQRLREEAEAQAEAEEAARIAAEDARQEAARRKAAMEEKSKAGLGRGSGMGRGGARGARGGGGGGGGTLAPRGASTVAGGRGRGTGAGAGIGRPAGSAVARSASSSNSVSGIARGRSVSGSGSATRGARGGGGATAASGRIAASSAGSTTTTRRASSNIGGGLGGQYSEVKSSGYGPR</sequence>
<protein>
    <submittedName>
        <fullName evidence="1">Uncharacterized protein</fullName>
    </submittedName>
</protein>
<evidence type="ECO:0000313" key="2">
    <source>
        <dbReference type="Proteomes" id="UP000245626"/>
    </source>
</evidence>
<organism evidence="1 2">
    <name type="scientific">Violaceomyces palustris</name>
    <dbReference type="NCBI Taxonomy" id="1673888"/>
    <lineage>
        <taxon>Eukaryota</taxon>
        <taxon>Fungi</taxon>
        <taxon>Dikarya</taxon>
        <taxon>Basidiomycota</taxon>
        <taxon>Ustilaginomycotina</taxon>
        <taxon>Ustilaginomycetes</taxon>
        <taxon>Violaceomycetales</taxon>
        <taxon>Violaceomycetaceae</taxon>
        <taxon>Violaceomyces</taxon>
    </lineage>
</organism>
<keyword evidence="2" id="KW-1185">Reference proteome</keyword>